<keyword evidence="10" id="KW-1185">Reference proteome</keyword>
<dbReference type="InterPro" id="IPR038468">
    <property type="entry name" value="MmpS_C"/>
</dbReference>
<organism evidence="9 10">
    <name type="scientific">Umezawaea tangerina</name>
    <dbReference type="NCBI Taxonomy" id="84725"/>
    <lineage>
        <taxon>Bacteria</taxon>
        <taxon>Bacillati</taxon>
        <taxon>Actinomycetota</taxon>
        <taxon>Actinomycetes</taxon>
        <taxon>Pseudonocardiales</taxon>
        <taxon>Pseudonocardiaceae</taxon>
        <taxon>Umezawaea</taxon>
    </lineage>
</organism>
<keyword evidence="4 8" id="KW-0812">Transmembrane</keyword>
<dbReference type="Gene3D" id="2.60.40.2880">
    <property type="entry name" value="MmpS1-5, C-terminal soluble domain"/>
    <property type="match status" value="1"/>
</dbReference>
<feature type="compositionally biased region" description="Low complexity" evidence="7">
    <location>
        <begin position="49"/>
        <end position="66"/>
    </location>
</feature>
<keyword evidence="6 8" id="KW-0472">Membrane</keyword>
<evidence type="ECO:0000256" key="8">
    <source>
        <dbReference type="SAM" id="Phobius"/>
    </source>
</evidence>
<keyword evidence="3" id="KW-1003">Cell membrane</keyword>
<evidence type="ECO:0000256" key="7">
    <source>
        <dbReference type="SAM" id="MobiDB-lite"/>
    </source>
</evidence>
<sequence>MSQDPAVPAPRNTKNWLWVVGLVAVLVVAGVVLTGGSGGKTAAAPPPATSTSTEAPRPGLETAPTAPAAPPPVVHIVVYEVTGTGTGDITFGTDGAGGTEVVTGAALPWTTTVELPAGAEPQSASVVAVGGASEIGARITVDGQVAREGASSPAYNSVSLTATVGPRA</sequence>
<accession>A0A2T0SVC7</accession>
<comment type="subcellular location">
    <subcellularLocation>
        <location evidence="1">Cell membrane</location>
    </subcellularLocation>
</comment>
<comment type="caution">
    <text evidence="9">The sequence shown here is derived from an EMBL/GenBank/DDBJ whole genome shotgun (WGS) entry which is preliminary data.</text>
</comment>
<reference evidence="9 10" key="1">
    <citation type="submission" date="2018-03" db="EMBL/GenBank/DDBJ databases">
        <title>Genomic Encyclopedia of Archaeal and Bacterial Type Strains, Phase II (KMG-II): from individual species to whole genera.</title>
        <authorList>
            <person name="Goeker M."/>
        </authorList>
    </citation>
    <scope>NUCLEOTIDE SEQUENCE [LARGE SCALE GENOMIC DNA]</scope>
    <source>
        <strain evidence="9 10">DSM 44720</strain>
    </source>
</reference>
<protein>
    <submittedName>
        <fullName evidence="9">MmpS family membrane protein</fullName>
    </submittedName>
</protein>
<evidence type="ECO:0000256" key="2">
    <source>
        <dbReference type="ARBA" id="ARBA00007531"/>
    </source>
</evidence>
<evidence type="ECO:0000256" key="3">
    <source>
        <dbReference type="ARBA" id="ARBA00022475"/>
    </source>
</evidence>
<evidence type="ECO:0000256" key="1">
    <source>
        <dbReference type="ARBA" id="ARBA00004236"/>
    </source>
</evidence>
<dbReference type="AlphaFoldDB" id="A0A2T0SVC7"/>
<evidence type="ECO:0000256" key="4">
    <source>
        <dbReference type="ARBA" id="ARBA00022692"/>
    </source>
</evidence>
<comment type="similarity">
    <text evidence="2">Belongs to the MmpS family.</text>
</comment>
<evidence type="ECO:0000313" key="9">
    <source>
        <dbReference type="EMBL" id="PRY37371.1"/>
    </source>
</evidence>
<dbReference type="Pfam" id="PF05423">
    <property type="entry name" value="Mycobact_memb"/>
    <property type="match status" value="1"/>
</dbReference>
<dbReference type="EMBL" id="PVTF01000010">
    <property type="protein sequence ID" value="PRY37371.1"/>
    <property type="molecule type" value="Genomic_DNA"/>
</dbReference>
<dbReference type="RefSeq" id="WP_106191691.1">
    <property type="nucleotide sequence ID" value="NZ_PVTF01000010.1"/>
</dbReference>
<feature type="region of interest" description="Disordered" evidence="7">
    <location>
        <begin position="37"/>
        <end position="68"/>
    </location>
</feature>
<dbReference type="InterPro" id="IPR008693">
    <property type="entry name" value="MmpS"/>
</dbReference>
<dbReference type="Proteomes" id="UP000239494">
    <property type="component" value="Unassembled WGS sequence"/>
</dbReference>
<proteinExistence type="inferred from homology"/>
<dbReference type="OrthoDB" id="3694999at2"/>
<evidence type="ECO:0000256" key="6">
    <source>
        <dbReference type="ARBA" id="ARBA00023136"/>
    </source>
</evidence>
<evidence type="ECO:0000313" key="10">
    <source>
        <dbReference type="Proteomes" id="UP000239494"/>
    </source>
</evidence>
<name>A0A2T0SVC7_9PSEU</name>
<evidence type="ECO:0000256" key="5">
    <source>
        <dbReference type="ARBA" id="ARBA00022989"/>
    </source>
</evidence>
<feature type="transmembrane region" description="Helical" evidence="8">
    <location>
        <begin position="16"/>
        <end position="35"/>
    </location>
</feature>
<keyword evidence="5 8" id="KW-1133">Transmembrane helix</keyword>
<dbReference type="GO" id="GO:0005886">
    <property type="term" value="C:plasma membrane"/>
    <property type="evidence" value="ECO:0007669"/>
    <property type="project" value="UniProtKB-SubCell"/>
</dbReference>
<gene>
    <name evidence="9" type="ORF">CLV43_110182</name>
</gene>